<sequence>MKKQFQDNSVGILFFVMGKKSLGEMEEVCDVLAYLILTINPDDNGIFMWYILKIWICTCDFDMLDCCL</sequence>
<keyword evidence="2" id="KW-1185">Reference proteome</keyword>
<dbReference type="Proteomes" id="UP000011083">
    <property type="component" value="Unassembled WGS sequence"/>
</dbReference>
<evidence type="ECO:0000313" key="1">
    <source>
        <dbReference type="EMBL" id="ELR13297.1"/>
    </source>
</evidence>
<name>L8GJU1_ACACF</name>
<accession>L8GJU1</accession>
<dbReference type="RefSeq" id="XP_004335310.1">
    <property type="nucleotide sequence ID" value="XM_004335262.1"/>
</dbReference>
<reference evidence="1 2" key="1">
    <citation type="journal article" date="2013" name="Genome Biol.">
        <title>Genome of Acanthamoeba castellanii highlights extensive lateral gene transfer and early evolution of tyrosine kinase signaling.</title>
        <authorList>
            <person name="Clarke M."/>
            <person name="Lohan A.J."/>
            <person name="Liu B."/>
            <person name="Lagkouvardos I."/>
            <person name="Roy S."/>
            <person name="Zafar N."/>
            <person name="Bertelli C."/>
            <person name="Schilde C."/>
            <person name="Kianianmomeni A."/>
            <person name="Burglin T.R."/>
            <person name="Frech C."/>
            <person name="Turcotte B."/>
            <person name="Kopec K.O."/>
            <person name="Synnott J.M."/>
            <person name="Choo C."/>
            <person name="Paponov I."/>
            <person name="Finkler A."/>
            <person name="Soon Heng Tan C."/>
            <person name="Hutchins A.P."/>
            <person name="Weinmeier T."/>
            <person name="Rattei T."/>
            <person name="Chu J.S."/>
            <person name="Gimenez G."/>
            <person name="Irimia M."/>
            <person name="Rigden D.J."/>
            <person name="Fitzpatrick D.A."/>
            <person name="Lorenzo-Morales J."/>
            <person name="Bateman A."/>
            <person name="Chiu C.H."/>
            <person name="Tang P."/>
            <person name="Hegemann P."/>
            <person name="Fromm H."/>
            <person name="Raoult D."/>
            <person name="Greub G."/>
            <person name="Miranda-Saavedra D."/>
            <person name="Chen N."/>
            <person name="Nash P."/>
            <person name="Ginger M.L."/>
            <person name="Horn M."/>
            <person name="Schaap P."/>
            <person name="Caler L."/>
            <person name="Loftus B."/>
        </authorList>
    </citation>
    <scope>NUCLEOTIDE SEQUENCE [LARGE SCALE GENOMIC DNA]</scope>
    <source>
        <strain evidence="1 2">Neff</strain>
    </source>
</reference>
<dbReference type="GeneID" id="14913995"/>
<evidence type="ECO:0000313" key="2">
    <source>
        <dbReference type="Proteomes" id="UP000011083"/>
    </source>
</evidence>
<dbReference type="EMBL" id="KB008093">
    <property type="protein sequence ID" value="ELR13297.1"/>
    <property type="molecule type" value="Genomic_DNA"/>
</dbReference>
<protein>
    <submittedName>
        <fullName evidence="1">Uncharacterized protein</fullName>
    </submittedName>
</protein>
<dbReference type="KEGG" id="acan:ACA1_237900"/>
<dbReference type="VEuPathDB" id="AmoebaDB:ACA1_237900"/>
<proteinExistence type="predicted"/>
<dbReference type="AlphaFoldDB" id="L8GJU1"/>
<dbReference type="OrthoDB" id="1470711at2759"/>
<organism evidence="1 2">
    <name type="scientific">Acanthamoeba castellanii (strain ATCC 30010 / Neff)</name>
    <dbReference type="NCBI Taxonomy" id="1257118"/>
    <lineage>
        <taxon>Eukaryota</taxon>
        <taxon>Amoebozoa</taxon>
        <taxon>Discosea</taxon>
        <taxon>Longamoebia</taxon>
        <taxon>Centramoebida</taxon>
        <taxon>Acanthamoebidae</taxon>
        <taxon>Acanthamoeba</taxon>
    </lineage>
</organism>
<gene>
    <name evidence="1" type="ORF">ACA1_237900</name>
</gene>